<dbReference type="CDD" id="cd04607">
    <property type="entry name" value="CBS_pair_NTP_transferase_assoc"/>
    <property type="match status" value="1"/>
</dbReference>
<dbReference type="Gene3D" id="3.10.580.10">
    <property type="entry name" value="CBS-domain"/>
    <property type="match status" value="1"/>
</dbReference>
<organism evidence="1">
    <name type="scientific">Acinetobacter baumannii</name>
    <dbReference type="NCBI Taxonomy" id="470"/>
    <lineage>
        <taxon>Bacteria</taxon>
        <taxon>Pseudomonadati</taxon>
        <taxon>Pseudomonadota</taxon>
        <taxon>Gammaproteobacteria</taxon>
        <taxon>Moraxellales</taxon>
        <taxon>Moraxellaceae</taxon>
        <taxon>Acinetobacter</taxon>
        <taxon>Acinetobacter calcoaceticus/baumannii complex</taxon>
    </lineage>
</organism>
<evidence type="ECO:0000313" key="1">
    <source>
        <dbReference type="EMBL" id="ALL34860.1"/>
    </source>
</evidence>
<dbReference type="Pfam" id="PF00483">
    <property type="entry name" value="NTP_transferase"/>
    <property type="match status" value="1"/>
</dbReference>
<reference evidence="1" key="1">
    <citation type="journal article" date="2011" name="BMC Microbiol.">
        <title>Genome organization of epidemic Acinetobacter baumannii strains.</title>
        <authorList>
            <person name="Di Nocera P.P."/>
            <person name="Rocco F."/>
            <person name="Giannouli M."/>
            <person name="Triassi M."/>
            <person name="Zarrilli R."/>
        </authorList>
    </citation>
    <scope>NUCLEOTIDE SEQUENCE</scope>
    <source>
        <strain evidence="1">4190</strain>
    </source>
</reference>
<dbReference type="RefSeq" id="WP_000617449.1">
    <property type="nucleotide sequence ID" value="NZ_JABJSD010000001.1"/>
</dbReference>
<sequence>MIRDVNKIVLHKNDTVLKALELLDLYALRIVLVVDDNNQLIGSITDGDIRRGLLKGQDLHASVDTIMHTNPYSIEEGSLNNRQIFEIMREKSYLALPVIKNNQLVNIITLDDLIRKKRKENPVFIMAGGFGTRLRPLTDTCPKPMLPVGGKPLLETIISSFKNQGFYKFYISTHYLPEVINEHFGNGEKLGVQIQYVHETDPLGTGGALSLLPASDITLPFIVINGDVLTNMNFEKLLDFHEQRQAIATMCVREFQYQIPYGVVNSEENVIQSMIEKPSYFFDINTGIYVISPELLAQVEAQFIGMPTILEQQMEKQNKVLSYPLHEYWLDIGHMEDYNRAQRDIINLDFGKF</sequence>
<dbReference type="InterPro" id="IPR005835">
    <property type="entry name" value="NTP_transferase_dom"/>
</dbReference>
<dbReference type="PROSITE" id="PS51371">
    <property type="entry name" value="CBS"/>
    <property type="match status" value="2"/>
</dbReference>
<dbReference type="InterPro" id="IPR050486">
    <property type="entry name" value="Mannose-1P_guanyltransferase"/>
</dbReference>
<accession>A0A0S1M276</accession>
<dbReference type="AlphaFoldDB" id="A0A0S1M276"/>
<reference evidence="1" key="3">
    <citation type="submission" date="2015-07" db="EMBL/GenBank/DDBJ databases">
        <title>Acinetobacter baumannii K27 and K44 capsular polysaccharides have the same K unit but different structures due to the presence of distinct wzy genes in otherwise closely related K gene clusters.</title>
        <authorList>
            <person name="Shashkov A.S."/>
            <person name="Kenyon J.J."/>
            <person name="Senchenkova S.N."/>
            <person name="Shneider M.M."/>
            <person name="Popova A.V."/>
            <person name="Arbatsky N.P."/>
            <person name="Miroshnikov K.A."/>
            <person name="Volozhantsev N.V."/>
            <person name="Hall R.M."/>
            <person name="Knirel Y.A."/>
        </authorList>
    </citation>
    <scope>NUCLEOTIDE SEQUENCE</scope>
    <source>
        <strain evidence="1">4190</strain>
    </source>
</reference>
<dbReference type="SUPFAM" id="SSF53448">
    <property type="entry name" value="Nucleotide-diphospho-sugar transferases"/>
    <property type="match status" value="1"/>
</dbReference>
<proteinExistence type="predicted"/>
<name>A0A0S1M276_ACIBA</name>
<protein>
    <submittedName>
        <fullName evidence="1">LgaF</fullName>
    </submittedName>
</protein>
<dbReference type="Pfam" id="PF00571">
    <property type="entry name" value="CBS"/>
    <property type="match status" value="2"/>
</dbReference>
<reference evidence="1" key="2">
    <citation type="journal article" date="2011" name="J. Bacteriol.">
        <title>Genome sequences of three Acinetobacter baumannii strains assigned to the multilocus sequence typing genotypes ST2, ST25, and ST78.</title>
        <authorList>
            <person name="Zarrilli R."/>
            <person name="Giannouli M."/>
            <person name="Rocco F."/>
            <person name="Loman N.J."/>
            <person name="Haines A.S."/>
            <person name="Constantinidou C."/>
            <person name="Pallen M.J."/>
            <person name="Triassi M."/>
            <person name="Di Nocera P.P."/>
        </authorList>
    </citation>
    <scope>NUCLEOTIDE SEQUENCE</scope>
    <source>
        <strain evidence="1">4190</strain>
    </source>
</reference>
<gene>
    <name evidence="1" type="primary">lgaF</name>
</gene>
<dbReference type="InterPro" id="IPR046342">
    <property type="entry name" value="CBS_dom_sf"/>
</dbReference>
<dbReference type="InterPro" id="IPR000644">
    <property type="entry name" value="CBS_dom"/>
</dbReference>
<dbReference type="InterPro" id="IPR029044">
    <property type="entry name" value="Nucleotide-diphossugar_trans"/>
</dbReference>
<dbReference type="SUPFAM" id="SSF54631">
    <property type="entry name" value="CBS-domain pair"/>
    <property type="match status" value="1"/>
</dbReference>
<dbReference type="SMART" id="SM00116">
    <property type="entry name" value="CBS"/>
    <property type="match status" value="2"/>
</dbReference>
<dbReference type="CDD" id="cd06426">
    <property type="entry name" value="NTP_transferase_like_2"/>
    <property type="match status" value="1"/>
</dbReference>
<dbReference type="Gene3D" id="3.90.550.10">
    <property type="entry name" value="Spore Coat Polysaccharide Biosynthesis Protein SpsA, Chain A"/>
    <property type="match status" value="1"/>
</dbReference>
<dbReference type="PANTHER" id="PTHR22572">
    <property type="entry name" value="SUGAR-1-PHOSPHATE GUANYL TRANSFERASE"/>
    <property type="match status" value="1"/>
</dbReference>
<dbReference type="EMBL" id="KT266827">
    <property type="protein sequence ID" value="ALL34860.1"/>
    <property type="molecule type" value="Genomic_DNA"/>
</dbReference>